<organism evidence="2">
    <name type="scientific">Mytilinidion resinicola</name>
    <dbReference type="NCBI Taxonomy" id="574789"/>
    <lineage>
        <taxon>Eukaryota</taxon>
        <taxon>Fungi</taxon>
        <taxon>Dikarya</taxon>
        <taxon>Ascomycota</taxon>
        <taxon>Pezizomycotina</taxon>
        <taxon>Dothideomycetes</taxon>
        <taxon>Pleosporomycetidae</taxon>
        <taxon>Mytilinidiales</taxon>
        <taxon>Mytilinidiaceae</taxon>
        <taxon>Mytilinidion</taxon>
    </lineage>
</organism>
<evidence type="ECO:0000313" key="4">
    <source>
        <dbReference type="RefSeq" id="XP_033571891.1"/>
    </source>
</evidence>
<reference evidence="2 4" key="1">
    <citation type="journal article" date="2020" name="Stud. Mycol.">
        <title>101 Dothideomycetes genomes: a test case for predicting lifestyles and emergence of pathogens.</title>
        <authorList>
            <person name="Haridas S."/>
            <person name="Albert R."/>
            <person name="Binder M."/>
            <person name="Bloem J."/>
            <person name="Labutti K."/>
            <person name="Salamov A."/>
            <person name="Andreopoulos B."/>
            <person name="Baker S."/>
            <person name="Barry K."/>
            <person name="Bills G."/>
            <person name="Bluhm B."/>
            <person name="Cannon C."/>
            <person name="Castanera R."/>
            <person name="Culley D."/>
            <person name="Daum C."/>
            <person name="Ezra D."/>
            <person name="Gonzalez J."/>
            <person name="Henrissat B."/>
            <person name="Kuo A."/>
            <person name="Liang C."/>
            <person name="Lipzen A."/>
            <person name="Lutzoni F."/>
            <person name="Magnuson J."/>
            <person name="Mondo S."/>
            <person name="Nolan M."/>
            <person name="Ohm R."/>
            <person name="Pangilinan J."/>
            <person name="Park H.-J."/>
            <person name="Ramirez L."/>
            <person name="Alfaro M."/>
            <person name="Sun H."/>
            <person name="Tritt A."/>
            <person name="Yoshinaga Y."/>
            <person name="Zwiers L.-H."/>
            <person name="Turgeon B."/>
            <person name="Goodwin S."/>
            <person name="Spatafora J."/>
            <person name="Crous P."/>
            <person name="Grigoriev I."/>
        </authorList>
    </citation>
    <scope>NUCLEOTIDE SEQUENCE</scope>
    <source>
        <strain evidence="2 4">CBS 304.34</strain>
    </source>
</reference>
<sequence>YECLSYTWGQSAPSRVLWLDDNMITISDNLHSALFSLQLEDQPRLLWVDFVCINQMDLQERNSQVQLMYDIFSTAKKVVAYLGHEADGSERIPELLARICAAHELTLNDANLKKMHCMPWALSPCGLPTSEDASWEVLRKFLSRPWFFRVWILQEALAARKMDIMCGTWLASADFIFSALVI</sequence>
<dbReference type="OrthoDB" id="2157530at2759"/>
<evidence type="ECO:0000313" key="3">
    <source>
        <dbReference type="Proteomes" id="UP000504636"/>
    </source>
</evidence>
<dbReference type="PANTHER" id="PTHR24148">
    <property type="entry name" value="ANKYRIN REPEAT DOMAIN-CONTAINING PROTEIN 39 HOMOLOG-RELATED"/>
    <property type="match status" value="1"/>
</dbReference>
<reference evidence="4" key="2">
    <citation type="submission" date="2020-04" db="EMBL/GenBank/DDBJ databases">
        <authorList>
            <consortium name="NCBI Genome Project"/>
        </authorList>
    </citation>
    <scope>NUCLEOTIDE SEQUENCE</scope>
    <source>
        <strain evidence="4">CBS 304.34</strain>
    </source>
</reference>
<reference evidence="4" key="3">
    <citation type="submission" date="2025-04" db="UniProtKB">
        <authorList>
            <consortium name="RefSeq"/>
        </authorList>
    </citation>
    <scope>IDENTIFICATION</scope>
    <source>
        <strain evidence="4">CBS 304.34</strain>
    </source>
</reference>
<proteinExistence type="predicted"/>
<dbReference type="AlphaFoldDB" id="A0A6A6YAR6"/>
<name>A0A6A6YAR6_9PEZI</name>
<keyword evidence="3" id="KW-1185">Reference proteome</keyword>
<dbReference type="Proteomes" id="UP000504636">
    <property type="component" value="Unplaced"/>
</dbReference>
<dbReference type="PANTHER" id="PTHR24148:SF64">
    <property type="entry name" value="HETEROKARYON INCOMPATIBILITY DOMAIN-CONTAINING PROTEIN"/>
    <property type="match status" value="1"/>
</dbReference>
<dbReference type="EMBL" id="MU003711">
    <property type="protein sequence ID" value="KAF2804927.1"/>
    <property type="molecule type" value="Genomic_DNA"/>
</dbReference>
<gene>
    <name evidence="2 4" type="ORF">BDZ99DRAFT_350956</name>
</gene>
<dbReference type="Pfam" id="PF06985">
    <property type="entry name" value="HET"/>
    <property type="match status" value="1"/>
</dbReference>
<accession>A0A6A6YAR6</accession>
<evidence type="ECO:0000259" key="1">
    <source>
        <dbReference type="Pfam" id="PF06985"/>
    </source>
</evidence>
<evidence type="ECO:0000313" key="2">
    <source>
        <dbReference type="EMBL" id="KAF2804927.1"/>
    </source>
</evidence>
<protein>
    <submittedName>
        <fullName evidence="2 4">Heterokaryon incompatibility</fullName>
    </submittedName>
</protein>
<dbReference type="InterPro" id="IPR052895">
    <property type="entry name" value="HetReg/Transcr_Mod"/>
</dbReference>
<dbReference type="InterPro" id="IPR010730">
    <property type="entry name" value="HET"/>
</dbReference>
<feature type="domain" description="Heterokaryon incompatibility" evidence="1">
    <location>
        <begin position="1"/>
        <end position="155"/>
    </location>
</feature>
<dbReference type="RefSeq" id="XP_033571891.1">
    <property type="nucleotide sequence ID" value="XM_033714513.1"/>
</dbReference>
<feature type="non-terminal residue" evidence="2">
    <location>
        <position position="182"/>
    </location>
</feature>
<dbReference type="GeneID" id="54455406"/>
<feature type="non-terminal residue" evidence="2">
    <location>
        <position position="1"/>
    </location>
</feature>